<dbReference type="InterPro" id="IPR036284">
    <property type="entry name" value="GGL_sf"/>
</dbReference>
<feature type="domain" description="G protein gamma" evidence="10">
    <location>
        <begin position="116"/>
        <end position="181"/>
    </location>
</feature>
<comment type="caution">
    <text evidence="11">The sequence shown here is derived from an EMBL/GenBank/DDBJ whole genome shotgun (WGS) entry which is preliminary data.</text>
</comment>
<name>A0AAW0HMX0_MYOGA</name>
<evidence type="ECO:0000256" key="4">
    <source>
        <dbReference type="ARBA" id="ARBA00022481"/>
    </source>
</evidence>
<dbReference type="CDD" id="cd00068">
    <property type="entry name" value="GGL"/>
    <property type="match status" value="1"/>
</dbReference>
<dbReference type="SMART" id="SM00224">
    <property type="entry name" value="GGL"/>
    <property type="match status" value="1"/>
</dbReference>
<keyword evidence="12" id="KW-1185">Reference proteome</keyword>
<evidence type="ECO:0000256" key="6">
    <source>
        <dbReference type="ARBA" id="ARBA00023224"/>
    </source>
</evidence>
<keyword evidence="7 9" id="KW-0449">Lipoprotein</keyword>
<evidence type="ECO:0000256" key="3">
    <source>
        <dbReference type="ARBA" id="ARBA00022475"/>
    </source>
</evidence>
<comment type="similarity">
    <text evidence="2 9">Belongs to the G protein gamma family.</text>
</comment>
<keyword evidence="3 9" id="KW-1003">Cell membrane</keyword>
<proteinExistence type="inferred from homology"/>
<keyword evidence="8" id="KW-0636">Prenylation</keyword>
<dbReference type="SMART" id="SM01224">
    <property type="entry name" value="G_gamma"/>
    <property type="match status" value="1"/>
</dbReference>
<reference evidence="11 12" key="1">
    <citation type="journal article" date="2023" name="bioRxiv">
        <title>Conserved and derived expression patterns and positive selection on dental genes reveal complex evolutionary context of ever-growing rodent molars.</title>
        <authorList>
            <person name="Calamari Z.T."/>
            <person name="Song A."/>
            <person name="Cohen E."/>
            <person name="Akter M."/>
            <person name="Roy R.D."/>
            <person name="Hallikas O."/>
            <person name="Christensen M.M."/>
            <person name="Li P."/>
            <person name="Marangoni P."/>
            <person name="Jernvall J."/>
            <person name="Klein O.D."/>
        </authorList>
    </citation>
    <scope>NUCLEOTIDE SEQUENCE [LARGE SCALE GENOMIC DNA]</scope>
    <source>
        <strain evidence="11">V071</strain>
    </source>
</reference>
<evidence type="ECO:0000256" key="7">
    <source>
        <dbReference type="ARBA" id="ARBA00023288"/>
    </source>
</evidence>
<dbReference type="EMBL" id="JBBHLL010000442">
    <property type="protein sequence ID" value="KAK7802880.1"/>
    <property type="molecule type" value="Genomic_DNA"/>
</dbReference>
<accession>A0AAW0HMX0</accession>
<protein>
    <recommendedName>
        <fullName evidence="9">Guanine nucleotide-binding protein subunit gamma</fullName>
    </recommendedName>
</protein>
<evidence type="ECO:0000256" key="5">
    <source>
        <dbReference type="ARBA" id="ARBA00023136"/>
    </source>
</evidence>
<keyword evidence="6 9" id="KW-0807">Transducer</keyword>
<dbReference type="PANTHER" id="PTHR13809">
    <property type="entry name" value="GUANINE NUCLEOTIDE-BINDING PROTEIN GAMMA SUBUNIT"/>
    <property type="match status" value="1"/>
</dbReference>
<dbReference type="FunFam" id="4.10.260.10:FF:000001">
    <property type="entry name" value="Guanine nucleotide-binding protein subunit gamma"/>
    <property type="match status" value="1"/>
</dbReference>
<dbReference type="PRINTS" id="PR00321">
    <property type="entry name" value="GPROTEING"/>
</dbReference>
<comment type="subunit">
    <text evidence="9">G proteins are composed of 3 units; alpha, beta and gamma.</text>
</comment>
<evidence type="ECO:0000313" key="11">
    <source>
        <dbReference type="EMBL" id="KAK7802880.1"/>
    </source>
</evidence>
<evidence type="ECO:0000256" key="1">
    <source>
        <dbReference type="ARBA" id="ARBA00004342"/>
    </source>
</evidence>
<dbReference type="Pfam" id="PF00631">
    <property type="entry name" value="G-gamma"/>
    <property type="match status" value="1"/>
</dbReference>
<dbReference type="InterPro" id="IPR015898">
    <property type="entry name" value="G-protein_gamma-like_dom"/>
</dbReference>
<sequence length="181" mass="20263">MFAFSYCKCVCSLRKFFKGHFSVVCWGTQLKLTDARFLQKGAVGTQVNGRLAHLDHHQNGCRAFLTGIIGEMQPFPLQVTHLNKCLNNLKELLVTLKILSRFQGDSSSKMSSKTASTNNIAQARRTVQQLRLEASIERIKVSKASADLMSYCEEHARSDPLLIGIPTSENPFKDKKTCIIL</sequence>
<dbReference type="GO" id="GO:0005834">
    <property type="term" value="C:heterotrimeric G-protein complex"/>
    <property type="evidence" value="ECO:0007669"/>
    <property type="project" value="InterPro"/>
</dbReference>
<dbReference type="PROSITE" id="PS50058">
    <property type="entry name" value="G_PROTEIN_GAMMA"/>
    <property type="match status" value="1"/>
</dbReference>
<evidence type="ECO:0000256" key="8">
    <source>
        <dbReference type="ARBA" id="ARBA00023289"/>
    </source>
</evidence>
<dbReference type="Gene3D" id="4.10.260.10">
    <property type="entry name" value="Transducin (heterotrimeric G protein), gamma chain"/>
    <property type="match status" value="1"/>
</dbReference>
<keyword evidence="4" id="KW-0488">Methylation</keyword>
<evidence type="ECO:0000256" key="9">
    <source>
        <dbReference type="RuleBase" id="RU004973"/>
    </source>
</evidence>
<dbReference type="InterPro" id="IPR001770">
    <property type="entry name" value="G-protein_gamma"/>
</dbReference>
<dbReference type="Proteomes" id="UP001488838">
    <property type="component" value="Unassembled WGS sequence"/>
</dbReference>
<keyword evidence="5 9" id="KW-0472">Membrane</keyword>
<dbReference type="SUPFAM" id="SSF48670">
    <property type="entry name" value="Transducin (heterotrimeric G protein), gamma chain"/>
    <property type="match status" value="1"/>
</dbReference>
<comment type="function">
    <text evidence="9">Guanine nucleotide-binding proteins (G proteins) are involved as a modulator or transducer in various transmembrane signaling systems. The beta and gamma chains are required for the GTPase activity, for replacement of GDP by GTP, and for G protein-effector interaction.</text>
</comment>
<evidence type="ECO:0000313" key="12">
    <source>
        <dbReference type="Proteomes" id="UP001488838"/>
    </source>
</evidence>
<evidence type="ECO:0000259" key="10">
    <source>
        <dbReference type="PROSITE" id="PS50058"/>
    </source>
</evidence>
<dbReference type="GO" id="GO:0007186">
    <property type="term" value="P:G protein-coupled receptor signaling pathway"/>
    <property type="evidence" value="ECO:0007669"/>
    <property type="project" value="InterPro"/>
</dbReference>
<gene>
    <name evidence="11" type="ORF">U0070_011054</name>
</gene>
<comment type="subcellular location">
    <subcellularLocation>
        <location evidence="1 9">Cell membrane</location>
        <topology evidence="1 9">Lipid-anchor</topology>
        <orientation evidence="1 9">Cytoplasmic side</orientation>
    </subcellularLocation>
</comment>
<organism evidence="11 12">
    <name type="scientific">Myodes glareolus</name>
    <name type="common">Bank vole</name>
    <name type="synonym">Clethrionomys glareolus</name>
    <dbReference type="NCBI Taxonomy" id="447135"/>
    <lineage>
        <taxon>Eukaryota</taxon>
        <taxon>Metazoa</taxon>
        <taxon>Chordata</taxon>
        <taxon>Craniata</taxon>
        <taxon>Vertebrata</taxon>
        <taxon>Euteleostomi</taxon>
        <taxon>Mammalia</taxon>
        <taxon>Eutheria</taxon>
        <taxon>Euarchontoglires</taxon>
        <taxon>Glires</taxon>
        <taxon>Rodentia</taxon>
        <taxon>Myomorpha</taxon>
        <taxon>Muroidea</taxon>
        <taxon>Cricetidae</taxon>
        <taxon>Arvicolinae</taxon>
        <taxon>Myodes</taxon>
    </lineage>
</organism>
<dbReference type="GO" id="GO:0031681">
    <property type="term" value="F:G-protein beta-subunit binding"/>
    <property type="evidence" value="ECO:0007669"/>
    <property type="project" value="InterPro"/>
</dbReference>
<evidence type="ECO:0000256" key="2">
    <source>
        <dbReference type="ARBA" id="ARBA00007431"/>
    </source>
</evidence>
<dbReference type="AlphaFoldDB" id="A0AAW0HMX0"/>